<dbReference type="Proteomes" id="UP001428341">
    <property type="component" value="Unassembled WGS sequence"/>
</dbReference>
<dbReference type="PROSITE" id="PS00107">
    <property type="entry name" value="PROTEIN_KINASE_ATP"/>
    <property type="match status" value="1"/>
</dbReference>
<dbReference type="Gene3D" id="3.30.200.20">
    <property type="entry name" value="Phosphorylase Kinase, domain 1"/>
    <property type="match status" value="1"/>
</dbReference>
<keyword evidence="1" id="KW-0597">Phosphoprotein</keyword>
<dbReference type="InterPro" id="IPR017441">
    <property type="entry name" value="Protein_kinase_ATP_BS"/>
</dbReference>
<keyword evidence="5 6" id="KW-0067">ATP-binding</keyword>
<dbReference type="AlphaFoldDB" id="A0AAP0M8Z6"/>
<keyword evidence="4" id="KW-0418">Kinase</keyword>
<evidence type="ECO:0000256" key="2">
    <source>
        <dbReference type="ARBA" id="ARBA00022679"/>
    </source>
</evidence>
<dbReference type="InterPro" id="IPR052101">
    <property type="entry name" value="Plant_StressResp_Kinase"/>
</dbReference>
<dbReference type="GO" id="GO:0004672">
    <property type="term" value="F:protein kinase activity"/>
    <property type="evidence" value="ECO:0007669"/>
    <property type="project" value="InterPro"/>
</dbReference>
<dbReference type="Gene3D" id="1.10.510.10">
    <property type="entry name" value="Transferase(Phosphotransferase) domain 1"/>
    <property type="match status" value="2"/>
</dbReference>
<evidence type="ECO:0000313" key="9">
    <source>
        <dbReference type="EMBL" id="KAK9201031.1"/>
    </source>
</evidence>
<dbReference type="PANTHER" id="PTHR47983">
    <property type="entry name" value="PTO-INTERACTING PROTEIN 1-LIKE"/>
    <property type="match status" value="1"/>
</dbReference>
<dbReference type="FunFam" id="3.30.200.20:FF:000182">
    <property type="entry name" value="PTI1-like tyrosine-protein kinase 3"/>
    <property type="match status" value="1"/>
</dbReference>
<dbReference type="Pfam" id="PF07714">
    <property type="entry name" value="PK_Tyr_Ser-Thr"/>
    <property type="match status" value="2"/>
</dbReference>
<feature type="region of interest" description="Disordered" evidence="7">
    <location>
        <begin position="55"/>
        <end position="76"/>
    </location>
</feature>
<feature type="binding site" evidence="6">
    <location>
        <position position="136"/>
    </location>
    <ligand>
        <name>ATP</name>
        <dbReference type="ChEBI" id="CHEBI:30616"/>
    </ligand>
</feature>
<name>A0AAP0M8Z6_9ROSI</name>
<dbReference type="SUPFAM" id="SSF56112">
    <property type="entry name" value="Protein kinase-like (PK-like)"/>
    <property type="match status" value="1"/>
</dbReference>
<dbReference type="InterPro" id="IPR001245">
    <property type="entry name" value="Ser-Thr/Tyr_kinase_cat_dom"/>
</dbReference>
<evidence type="ECO:0000256" key="3">
    <source>
        <dbReference type="ARBA" id="ARBA00022741"/>
    </source>
</evidence>
<gene>
    <name evidence="9" type="ORF">WN944_016232</name>
</gene>
<evidence type="ECO:0000256" key="6">
    <source>
        <dbReference type="PROSITE-ProRule" id="PRU10141"/>
    </source>
</evidence>
<keyword evidence="2" id="KW-0808">Transferase</keyword>
<keyword evidence="3 6" id="KW-0547">Nucleotide-binding</keyword>
<feature type="domain" description="Protein kinase" evidence="8">
    <location>
        <begin position="107"/>
        <end position="364"/>
    </location>
</feature>
<evidence type="ECO:0000256" key="5">
    <source>
        <dbReference type="ARBA" id="ARBA00022840"/>
    </source>
</evidence>
<proteinExistence type="predicted"/>
<organism evidence="9 10">
    <name type="scientific">Citrus x changshan-huyou</name>
    <dbReference type="NCBI Taxonomy" id="2935761"/>
    <lineage>
        <taxon>Eukaryota</taxon>
        <taxon>Viridiplantae</taxon>
        <taxon>Streptophyta</taxon>
        <taxon>Embryophyta</taxon>
        <taxon>Tracheophyta</taxon>
        <taxon>Spermatophyta</taxon>
        <taxon>Magnoliopsida</taxon>
        <taxon>eudicotyledons</taxon>
        <taxon>Gunneridae</taxon>
        <taxon>Pentapetalae</taxon>
        <taxon>rosids</taxon>
        <taxon>malvids</taxon>
        <taxon>Sapindales</taxon>
        <taxon>Rutaceae</taxon>
        <taxon>Aurantioideae</taxon>
        <taxon>Citrus</taxon>
    </lineage>
</organism>
<comment type="caution">
    <text evidence="9">The sequence shown here is derived from an EMBL/GenBank/DDBJ whole genome shotgun (WGS) entry which is preliminary data.</text>
</comment>
<dbReference type="InterPro" id="IPR000719">
    <property type="entry name" value="Prot_kinase_dom"/>
</dbReference>
<evidence type="ECO:0000256" key="7">
    <source>
        <dbReference type="SAM" id="MobiDB-lite"/>
    </source>
</evidence>
<keyword evidence="10" id="KW-1185">Reference proteome</keyword>
<evidence type="ECO:0000313" key="10">
    <source>
        <dbReference type="Proteomes" id="UP001428341"/>
    </source>
</evidence>
<dbReference type="GO" id="GO:0005524">
    <property type="term" value="F:ATP binding"/>
    <property type="evidence" value="ECO:0007669"/>
    <property type="project" value="UniProtKB-UniRule"/>
</dbReference>
<dbReference type="PROSITE" id="PS50011">
    <property type="entry name" value="PROTEIN_KINASE_DOM"/>
    <property type="match status" value="1"/>
</dbReference>
<dbReference type="InterPro" id="IPR011009">
    <property type="entry name" value="Kinase-like_dom_sf"/>
</dbReference>
<dbReference type="EMBL" id="JBCGBO010000005">
    <property type="protein sequence ID" value="KAK9201031.1"/>
    <property type="molecule type" value="Genomic_DNA"/>
</dbReference>
<dbReference type="PANTHER" id="PTHR47983:SF7">
    <property type="entry name" value="PROTEIN KINASE SUPERFAMILY PROTEIN"/>
    <property type="match status" value="1"/>
</dbReference>
<protein>
    <recommendedName>
        <fullName evidence="8">Protein kinase domain-containing protein</fullName>
    </recommendedName>
</protein>
<evidence type="ECO:0000256" key="1">
    <source>
        <dbReference type="ARBA" id="ARBA00022553"/>
    </source>
</evidence>
<reference evidence="9 10" key="1">
    <citation type="submission" date="2024-05" db="EMBL/GenBank/DDBJ databases">
        <title>Haplotype-resolved chromosome-level genome assembly of Huyou (Citrus changshanensis).</title>
        <authorList>
            <person name="Miao C."/>
            <person name="Chen W."/>
            <person name="Wu Y."/>
            <person name="Wang L."/>
            <person name="Zhao S."/>
            <person name="Grierson D."/>
            <person name="Xu C."/>
            <person name="Chen K."/>
        </authorList>
    </citation>
    <scope>NUCLEOTIDE SEQUENCE [LARGE SCALE GENOMIC DNA]</scope>
    <source>
        <strain evidence="9">01-14</strain>
        <tissue evidence="9">Leaf</tissue>
    </source>
</reference>
<evidence type="ECO:0000259" key="8">
    <source>
        <dbReference type="PROSITE" id="PS50011"/>
    </source>
</evidence>
<accession>A0AAP0M8Z6</accession>
<sequence length="376" mass="41748">MDYDYHPRALGAHAPSPGYFVRLDKGPEDDLYLKKRVKMRRWLCCTCQVEESYPSHENERLKSPKNYPDGHHKKVPAPVKPEVQKAAPPIEVPALPLDELKEKTDNFGSKALIGEGSYGRVYYANLENGKAVAVKKLDVSSEPESNVEFLTQVSVVSRLKHENLVELLGYCVEGNLRVLAYEFATMGSLHDILHGRKGVQGAQPGPVLDWMTRVRIAVDAARGLEYLHEKAPDMAARLHSTRVLGTFGYHAPEYAMTGQLTQKSDVYSFGVVLLELLTGRKPVDHTMPRGQQSLVTWADKLNFQQATPRLSEDKVKQCVDPKLKGEYPPKGVAKLAAVAALCVQYEAEFRPNMSIVVKALQPLLKSPPPAAPVSET</sequence>
<evidence type="ECO:0000256" key="4">
    <source>
        <dbReference type="ARBA" id="ARBA00022777"/>
    </source>
</evidence>